<protein>
    <recommendedName>
        <fullName evidence="4">Peptidase S1 domain-containing protein</fullName>
    </recommendedName>
</protein>
<dbReference type="Gene3D" id="2.40.10.10">
    <property type="entry name" value="Trypsin-like serine proteases"/>
    <property type="match status" value="2"/>
</dbReference>
<proteinExistence type="predicted"/>
<evidence type="ECO:0000313" key="2">
    <source>
        <dbReference type="EMBL" id="CAF3691503.1"/>
    </source>
</evidence>
<evidence type="ECO:0000313" key="3">
    <source>
        <dbReference type="Proteomes" id="UP000663865"/>
    </source>
</evidence>
<keyword evidence="1" id="KW-1133">Transmembrane helix</keyword>
<keyword evidence="1" id="KW-0472">Membrane</keyword>
<evidence type="ECO:0000256" key="1">
    <source>
        <dbReference type="SAM" id="Phobius"/>
    </source>
</evidence>
<name>A0A818U197_9BILA</name>
<dbReference type="EMBL" id="CAJNYV010004736">
    <property type="protein sequence ID" value="CAF3691503.1"/>
    <property type="molecule type" value="Genomic_DNA"/>
</dbReference>
<dbReference type="SUPFAM" id="SSF50494">
    <property type="entry name" value="Trypsin-like serine proteases"/>
    <property type="match status" value="1"/>
</dbReference>
<keyword evidence="1" id="KW-0812">Transmembrane</keyword>
<dbReference type="Proteomes" id="UP000663865">
    <property type="component" value="Unassembled WGS sequence"/>
</dbReference>
<organism evidence="2 3">
    <name type="scientific">Rotaria socialis</name>
    <dbReference type="NCBI Taxonomy" id="392032"/>
    <lineage>
        <taxon>Eukaryota</taxon>
        <taxon>Metazoa</taxon>
        <taxon>Spiralia</taxon>
        <taxon>Gnathifera</taxon>
        <taxon>Rotifera</taxon>
        <taxon>Eurotatoria</taxon>
        <taxon>Bdelloidea</taxon>
        <taxon>Philodinida</taxon>
        <taxon>Philodinidae</taxon>
        <taxon>Rotaria</taxon>
    </lineage>
</organism>
<comment type="caution">
    <text evidence="2">The sequence shown here is derived from an EMBL/GenBank/DDBJ whole genome shotgun (WGS) entry which is preliminary data.</text>
</comment>
<dbReference type="InterPro" id="IPR009003">
    <property type="entry name" value="Peptidase_S1_PA"/>
</dbReference>
<dbReference type="AlphaFoldDB" id="A0A818U197"/>
<accession>A0A818U197</accession>
<dbReference type="InterPro" id="IPR043504">
    <property type="entry name" value="Peptidase_S1_PA_chymotrypsin"/>
</dbReference>
<feature type="transmembrane region" description="Helical" evidence="1">
    <location>
        <begin position="17"/>
        <end position="35"/>
    </location>
</feature>
<evidence type="ECO:0008006" key="4">
    <source>
        <dbReference type="Google" id="ProtNLM"/>
    </source>
</evidence>
<reference evidence="2" key="1">
    <citation type="submission" date="2021-02" db="EMBL/GenBank/DDBJ databases">
        <authorList>
            <person name="Nowell W R."/>
        </authorList>
    </citation>
    <scope>NUCLEOTIDE SEQUENCE</scope>
</reference>
<sequence>MAVRPNTYNPPTITNTFILKLSIILSISIALLLTIGKSKCDDDASNFNHAEPCDCGCQATSSQITPRIVNVVFHLNGQPSFYWSVSLITPQHALTGAHCILGSSSRYVGVISGLQVFNISTWPPSTAHMAQLIRLDTAVILDGNVSLLCIAPENRGQQELKKGESLIHFTISKITICITRTSIMCAGFPSTAICFDDSGGPLVQLTAHSNRKTY</sequence>
<gene>
    <name evidence="2" type="ORF">KIK155_LOCUS26025</name>
</gene>